<dbReference type="EMBL" id="JAPDMX010000003">
    <property type="protein sequence ID" value="MCW3171436.1"/>
    <property type="molecule type" value="Genomic_DNA"/>
</dbReference>
<gene>
    <name evidence="1" type="ORF">OHT75_02950</name>
</gene>
<name>A0ABT3I5V0_9GAMM</name>
<accession>A0ABT3I5V0</accession>
<evidence type="ECO:0000313" key="2">
    <source>
        <dbReference type="Proteomes" id="UP001163714"/>
    </source>
</evidence>
<proteinExistence type="predicted"/>
<protein>
    <recommendedName>
        <fullName evidence="3">Virion structural protein</fullName>
    </recommendedName>
</protein>
<evidence type="ECO:0000313" key="1">
    <source>
        <dbReference type="EMBL" id="MCW3171436.1"/>
    </source>
</evidence>
<evidence type="ECO:0008006" key="3">
    <source>
        <dbReference type="Google" id="ProtNLM"/>
    </source>
</evidence>
<comment type="caution">
    <text evidence="1">The sequence shown here is derived from an EMBL/GenBank/DDBJ whole genome shotgun (WGS) entry which is preliminary data.</text>
</comment>
<keyword evidence="2" id="KW-1185">Reference proteome</keyword>
<reference evidence="1" key="1">
    <citation type="submission" date="2022-10" db="EMBL/GenBank/DDBJ databases">
        <title>Shewanella flava sp. nov, isolated from the estuary of the Fenhe River into the Yellow River.</title>
        <authorList>
            <person name="Li Y."/>
        </authorList>
    </citation>
    <scope>NUCLEOTIDE SEQUENCE</scope>
    <source>
        <strain evidence="1">FYR11-62</strain>
    </source>
</reference>
<dbReference type="Proteomes" id="UP001163714">
    <property type="component" value="Unassembled WGS sequence"/>
</dbReference>
<sequence>MGDLKNRPVTVYRWDDAGAPSIGTTKASDVINILKKCLVEGYGTKQPLGWSIPFENISTNKVVFRNSTTDGSGGFVQFWDYDGTNVNSSRIAYKGAVGMVGLDSFDRDQVRMLLKISTTHLYWVLIGTSRGFWFMTNNSLTTPNGSSNEKACFFVGDFESFVTNDVGSFVNIQYPTNVDMTNSSWNYSFDASVVANSSVARVYDTDSSNNSVFYKLDNRYLAGATNLNGVPTVDRIFYKPLIYSPTTTTSNDRLGVNASISAINPFYRGTIAGLLNTPQGGYLNQPWPVIETINGVQHFLMPGYQFGRNWINMGTWYE</sequence>
<dbReference type="RefSeq" id="WP_264724940.1">
    <property type="nucleotide sequence ID" value="NZ_JAPDMX010000003.1"/>
</dbReference>
<organism evidence="1 2">
    <name type="scientific">Shewanella subflava</name>
    <dbReference type="NCBI Taxonomy" id="2986476"/>
    <lineage>
        <taxon>Bacteria</taxon>
        <taxon>Pseudomonadati</taxon>
        <taxon>Pseudomonadota</taxon>
        <taxon>Gammaproteobacteria</taxon>
        <taxon>Alteromonadales</taxon>
        <taxon>Shewanellaceae</taxon>
        <taxon>Shewanella</taxon>
    </lineage>
</organism>